<dbReference type="Proteomes" id="UP000003448">
    <property type="component" value="Unassembled WGS sequence"/>
</dbReference>
<dbReference type="STRING" id="1150864.MILUP08_46791"/>
<evidence type="ECO:0000313" key="4">
    <source>
        <dbReference type="Proteomes" id="UP000003448"/>
    </source>
</evidence>
<dbReference type="GO" id="GO:0004806">
    <property type="term" value="F:triacylglycerol lipase activity"/>
    <property type="evidence" value="ECO:0007669"/>
    <property type="project" value="TreeGrafter"/>
</dbReference>
<comment type="caution">
    <text evidence="3">The sequence shown here is derived from an EMBL/GenBank/DDBJ whole genome shotgun (WGS) entry which is preliminary data.</text>
</comment>
<dbReference type="AlphaFoldDB" id="I0LDV9"/>
<keyword evidence="4" id="KW-1185">Reference proteome</keyword>
<name>I0LDV9_9ACTN</name>
<accession>I0LDV9</accession>
<reference evidence="4" key="1">
    <citation type="journal article" date="2012" name="J. Bacteriol.">
        <title>Genome Sequence of Micromonospora lupini Lupac 08, Isolated from Root Nodules of Lupinus angustifolius.</title>
        <authorList>
            <person name="Alonso-Vega P."/>
            <person name="Normand P."/>
            <person name="Bacigalupe R."/>
            <person name="Pujic P."/>
            <person name="Lajus A."/>
            <person name="Vallenet D."/>
            <person name="Carro L."/>
            <person name="Coll P."/>
            <person name="Trujillo M.E."/>
        </authorList>
    </citation>
    <scope>NUCLEOTIDE SEQUENCE [LARGE SCALE GENOMIC DNA]</scope>
    <source>
        <strain evidence="4">Lupac 08</strain>
    </source>
</reference>
<dbReference type="InterPro" id="IPR000073">
    <property type="entry name" value="AB_hydrolase_1"/>
</dbReference>
<evidence type="ECO:0000259" key="2">
    <source>
        <dbReference type="Pfam" id="PF12697"/>
    </source>
</evidence>
<dbReference type="EMBL" id="CAIE01000046">
    <property type="protein sequence ID" value="CCH22006.1"/>
    <property type="molecule type" value="Genomic_DNA"/>
</dbReference>
<feature type="domain" description="AB hydrolase-1" evidence="2">
    <location>
        <begin position="41"/>
        <end position="261"/>
    </location>
</feature>
<protein>
    <submittedName>
        <fullName evidence="3">Alpha/beta hydrolase fold protein</fullName>
    </submittedName>
</protein>
<dbReference type="PANTHER" id="PTHR43433">
    <property type="entry name" value="HYDROLASE, ALPHA/BETA FOLD FAMILY PROTEIN"/>
    <property type="match status" value="1"/>
</dbReference>
<keyword evidence="3" id="KW-0378">Hydrolase</keyword>
<proteinExistence type="predicted"/>
<dbReference type="eggNOG" id="COG2267">
    <property type="taxonomic scope" value="Bacteria"/>
</dbReference>
<organism evidence="3 4">
    <name type="scientific">Micromonospora lupini str. Lupac 08</name>
    <dbReference type="NCBI Taxonomy" id="1150864"/>
    <lineage>
        <taxon>Bacteria</taxon>
        <taxon>Bacillati</taxon>
        <taxon>Actinomycetota</taxon>
        <taxon>Actinomycetes</taxon>
        <taxon>Micromonosporales</taxon>
        <taxon>Micromonosporaceae</taxon>
        <taxon>Micromonospora</taxon>
    </lineage>
</organism>
<dbReference type="SUPFAM" id="SSF53474">
    <property type="entry name" value="alpha/beta-Hydrolases"/>
    <property type="match status" value="1"/>
</dbReference>
<evidence type="ECO:0000256" key="1">
    <source>
        <dbReference type="SAM" id="MobiDB-lite"/>
    </source>
</evidence>
<dbReference type="PANTHER" id="PTHR43433:SF5">
    <property type="entry name" value="AB HYDROLASE-1 DOMAIN-CONTAINING PROTEIN"/>
    <property type="match status" value="1"/>
</dbReference>
<dbReference type="Gene3D" id="3.40.50.1820">
    <property type="entry name" value="alpha/beta hydrolase"/>
    <property type="match status" value="1"/>
</dbReference>
<sequence>MAGGADGGGIVSGTAPTVEQVRSADGTPVAYERSGAGPAIILVGGAFNDRGTTRALGDALAPDFTAVGYDRRGRGQSGDTAPYAVDREIEDLAAVVDAVGGSAALYGISSGAILAALAAAQGVPLTGLILFEPPFQVGPHVGIREDISARLSERIAADDRDGAVEMFLVDSVGLPAEAVAGMRAQPMWGSLTAIAHTLPYDALVSAGGSFPVDRLGTITTPTLTVDSTGSPQWLRDASRAAADAVPGGRSISLDGGYHEVPPATLAPALREFLLG</sequence>
<dbReference type="InterPro" id="IPR050471">
    <property type="entry name" value="AB_hydrolase"/>
</dbReference>
<evidence type="ECO:0000313" key="3">
    <source>
        <dbReference type="EMBL" id="CCH22006.1"/>
    </source>
</evidence>
<gene>
    <name evidence="3" type="ORF">MILUP08_46791</name>
</gene>
<dbReference type="InterPro" id="IPR029058">
    <property type="entry name" value="AB_hydrolase_fold"/>
</dbReference>
<dbReference type="GO" id="GO:0046503">
    <property type="term" value="P:glycerolipid catabolic process"/>
    <property type="evidence" value="ECO:0007669"/>
    <property type="project" value="TreeGrafter"/>
</dbReference>
<feature type="compositionally biased region" description="Gly residues" evidence="1">
    <location>
        <begin position="1"/>
        <end position="11"/>
    </location>
</feature>
<dbReference type="Pfam" id="PF12697">
    <property type="entry name" value="Abhydrolase_6"/>
    <property type="match status" value="1"/>
</dbReference>
<feature type="region of interest" description="Disordered" evidence="1">
    <location>
        <begin position="1"/>
        <end position="24"/>
    </location>
</feature>